<protein>
    <submittedName>
        <fullName evidence="1">Uncharacterized protein</fullName>
    </submittedName>
</protein>
<name>A0A8T0R1G2_PANVG</name>
<evidence type="ECO:0000313" key="1">
    <source>
        <dbReference type="EMBL" id="KAG2579364.1"/>
    </source>
</evidence>
<accession>A0A8T0R1G2</accession>
<dbReference type="EMBL" id="CM029048">
    <property type="protein sequence ID" value="KAG2579364.1"/>
    <property type="molecule type" value="Genomic_DNA"/>
</dbReference>
<gene>
    <name evidence="1" type="ORF">PVAP13_6NG283403</name>
</gene>
<evidence type="ECO:0000313" key="2">
    <source>
        <dbReference type="Proteomes" id="UP000823388"/>
    </source>
</evidence>
<proteinExistence type="predicted"/>
<comment type="caution">
    <text evidence="1">The sequence shown here is derived from an EMBL/GenBank/DDBJ whole genome shotgun (WGS) entry which is preliminary data.</text>
</comment>
<organism evidence="1 2">
    <name type="scientific">Panicum virgatum</name>
    <name type="common">Blackwell switchgrass</name>
    <dbReference type="NCBI Taxonomy" id="38727"/>
    <lineage>
        <taxon>Eukaryota</taxon>
        <taxon>Viridiplantae</taxon>
        <taxon>Streptophyta</taxon>
        <taxon>Embryophyta</taxon>
        <taxon>Tracheophyta</taxon>
        <taxon>Spermatophyta</taxon>
        <taxon>Magnoliopsida</taxon>
        <taxon>Liliopsida</taxon>
        <taxon>Poales</taxon>
        <taxon>Poaceae</taxon>
        <taxon>PACMAD clade</taxon>
        <taxon>Panicoideae</taxon>
        <taxon>Panicodae</taxon>
        <taxon>Paniceae</taxon>
        <taxon>Panicinae</taxon>
        <taxon>Panicum</taxon>
        <taxon>Panicum sect. Hiantes</taxon>
    </lineage>
</organism>
<keyword evidence="2" id="KW-1185">Reference proteome</keyword>
<dbReference type="AlphaFoldDB" id="A0A8T0R1G2"/>
<sequence length="48" mass="5835">MQLCFIFIKQNFVVDTQYGYSIQGDILLLQKQTQTEILIHYQEYVSWF</sequence>
<reference evidence="1" key="1">
    <citation type="submission" date="2020-05" db="EMBL/GenBank/DDBJ databases">
        <title>WGS assembly of Panicum virgatum.</title>
        <authorList>
            <person name="Lovell J.T."/>
            <person name="Jenkins J."/>
            <person name="Shu S."/>
            <person name="Juenger T.E."/>
            <person name="Schmutz J."/>
        </authorList>
    </citation>
    <scope>NUCLEOTIDE SEQUENCE</scope>
    <source>
        <strain evidence="1">AP13</strain>
    </source>
</reference>
<dbReference type="Proteomes" id="UP000823388">
    <property type="component" value="Chromosome 6N"/>
</dbReference>